<comment type="caution">
    <text evidence="1">The sequence shown here is derived from an EMBL/GenBank/DDBJ whole genome shotgun (WGS) entry which is preliminary data.</text>
</comment>
<dbReference type="EMBL" id="CAMPGE010004896">
    <property type="protein sequence ID" value="CAI2363748.1"/>
    <property type="molecule type" value="Genomic_DNA"/>
</dbReference>
<proteinExistence type="predicted"/>
<accession>A0AAD1X5F5</accession>
<protein>
    <submittedName>
        <fullName evidence="1">Uncharacterized protein</fullName>
    </submittedName>
</protein>
<reference evidence="1" key="1">
    <citation type="submission" date="2023-07" db="EMBL/GenBank/DDBJ databases">
        <authorList>
            <consortium name="AG Swart"/>
            <person name="Singh M."/>
            <person name="Singh A."/>
            <person name="Seah K."/>
            <person name="Emmerich C."/>
        </authorList>
    </citation>
    <scope>NUCLEOTIDE SEQUENCE</scope>
    <source>
        <strain evidence="1">DP1</strain>
    </source>
</reference>
<name>A0AAD1X5F5_EUPCR</name>
<gene>
    <name evidence="1" type="ORF">ECRASSUSDP1_LOCUS5085</name>
</gene>
<dbReference type="Proteomes" id="UP001295684">
    <property type="component" value="Unassembled WGS sequence"/>
</dbReference>
<evidence type="ECO:0000313" key="2">
    <source>
        <dbReference type="Proteomes" id="UP001295684"/>
    </source>
</evidence>
<keyword evidence="2" id="KW-1185">Reference proteome</keyword>
<evidence type="ECO:0000313" key="1">
    <source>
        <dbReference type="EMBL" id="CAI2363748.1"/>
    </source>
</evidence>
<sequence>MLILCCRKCLYKYQSQYISKHISTYAENCSFSTFMSSWPFGHSKGSTTKSCHCISNSNKDEPC</sequence>
<dbReference type="AlphaFoldDB" id="A0AAD1X5F5"/>
<organism evidence="1 2">
    <name type="scientific">Euplotes crassus</name>
    <dbReference type="NCBI Taxonomy" id="5936"/>
    <lineage>
        <taxon>Eukaryota</taxon>
        <taxon>Sar</taxon>
        <taxon>Alveolata</taxon>
        <taxon>Ciliophora</taxon>
        <taxon>Intramacronucleata</taxon>
        <taxon>Spirotrichea</taxon>
        <taxon>Hypotrichia</taxon>
        <taxon>Euplotida</taxon>
        <taxon>Euplotidae</taxon>
        <taxon>Moneuplotes</taxon>
    </lineage>
</organism>